<organism evidence="2 3">
    <name type="scientific">Sporosarcina gallistercoris</name>
    <dbReference type="NCBI Taxonomy" id="2762245"/>
    <lineage>
        <taxon>Bacteria</taxon>
        <taxon>Bacillati</taxon>
        <taxon>Bacillota</taxon>
        <taxon>Bacilli</taxon>
        <taxon>Bacillales</taxon>
        <taxon>Caryophanaceae</taxon>
        <taxon>Sporosarcina</taxon>
    </lineage>
</organism>
<dbReference type="InterPro" id="IPR010690">
    <property type="entry name" value="YqfD"/>
</dbReference>
<comment type="caution">
    <text evidence="2">The sequence shown here is derived from an EMBL/GenBank/DDBJ whole genome shotgun (WGS) entry which is preliminary data.</text>
</comment>
<gene>
    <name evidence="2" type="ORF">H9659_00760</name>
</gene>
<proteinExistence type="predicted"/>
<keyword evidence="1" id="KW-1133">Transmembrane helix</keyword>
<sequence>MKRKLYDVELSGEGKPAHLVNEMIRNKRRVSRLEHVDGAIWFQTDASGLRYIRSNRRKFKLKVHVLRLGDGTPVNRLFHSWVALLLCIVPFFASLFLWQVNVDAEHPEIAERIEQKLEKSAVVPMKLLRQLPDEGTIRSMIMTDEPDLSWVRFEKKGATLTVIPMISPKTTSKVEKTGKPGELAARTGGVITGFQLKSGERVARLNQTVKKGDLLATGVLEQGDKVAIVGAEGSVFADYWLEYNFSLPKTIQYRVAGEKRVIIEWNLPWLKQKPANRPFWKIAEWHEEVDDTTKSITLEEGMEKDYLVPLLKHKLLSETSYEKDIKDENILQVTFDSDKVTGTILFLINENIAVKRPLSQGGDD</sequence>
<dbReference type="RefSeq" id="WP_191688019.1">
    <property type="nucleotide sequence ID" value="NZ_JACSQY010000001.1"/>
</dbReference>
<keyword evidence="1" id="KW-0812">Transmembrane</keyword>
<evidence type="ECO:0000313" key="3">
    <source>
        <dbReference type="Proteomes" id="UP000659496"/>
    </source>
</evidence>
<dbReference type="Pfam" id="PF06898">
    <property type="entry name" value="YqfD"/>
    <property type="match status" value="1"/>
</dbReference>
<dbReference type="EMBL" id="JACSQY010000001">
    <property type="protein sequence ID" value="MBD7906859.1"/>
    <property type="molecule type" value="Genomic_DNA"/>
</dbReference>
<keyword evidence="1" id="KW-0472">Membrane</keyword>
<dbReference type="Proteomes" id="UP000659496">
    <property type="component" value="Unassembled WGS sequence"/>
</dbReference>
<evidence type="ECO:0000256" key="1">
    <source>
        <dbReference type="SAM" id="Phobius"/>
    </source>
</evidence>
<evidence type="ECO:0000313" key="2">
    <source>
        <dbReference type="EMBL" id="MBD7906859.1"/>
    </source>
</evidence>
<protein>
    <submittedName>
        <fullName evidence="2">Sporulation protein YqfD</fullName>
    </submittedName>
</protein>
<name>A0ABR8PFB9_9BACL</name>
<feature type="transmembrane region" description="Helical" evidence="1">
    <location>
        <begin position="77"/>
        <end position="98"/>
    </location>
</feature>
<keyword evidence="3" id="KW-1185">Reference proteome</keyword>
<reference evidence="2 3" key="1">
    <citation type="submission" date="2020-08" db="EMBL/GenBank/DDBJ databases">
        <title>A Genomic Blueprint of the Chicken Gut Microbiome.</title>
        <authorList>
            <person name="Gilroy R."/>
            <person name="Ravi A."/>
            <person name="Getino M."/>
            <person name="Pursley I."/>
            <person name="Horton D.L."/>
            <person name="Alikhan N.-F."/>
            <person name="Baker D."/>
            <person name="Gharbi K."/>
            <person name="Hall N."/>
            <person name="Watson M."/>
            <person name="Adriaenssens E.M."/>
            <person name="Foster-Nyarko E."/>
            <person name="Jarju S."/>
            <person name="Secka A."/>
            <person name="Antonio M."/>
            <person name="Oren A."/>
            <person name="Chaudhuri R."/>
            <person name="La Ragione R.M."/>
            <person name="Hildebrand F."/>
            <person name="Pallen M.J."/>
        </authorList>
    </citation>
    <scope>NUCLEOTIDE SEQUENCE [LARGE SCALE GENOMIC DNA]</scope>
    <source>
        <strain evidence="2 3">Sa3CUA8</strain>
    </source>
</reference>
<accession>A0ABR8PFB9</accession>